<evidence type="ECO:0000256" key="5">
    <source>
        <dbReference type="ARBA" id="ARBA00023157"/>
    </source>
</evidence>
<dbReference type="SMART" id="SM00768">
    <property type="entry name" value="X8"/>
    <property type="match status" value="1"/>
</dbReference>
<dbReference type="GeneID" id="30202477"/>
<evidence type="ECO:0000256" key="1">
    <source>
        <dbReference type="ARBA" id="ARBA00004589"/>
    </source>
</evidence>
<dbReference type="InterPro" id="IPR012946">
    <property type="entry name" value="X8"/>
</dbReference>
<evidence type="ECO:0000256" key="6">
    <source>
        <dbReference type="ARBA" id="ARBA00023180"/>
    </source>
</evidence>
<dbReference type="EC" id="2.4.1.-" evidence="8"/>
<evidence type="ECO:0000256" key="8">
    <source>
        <dbReference type="RuleBase" id="RU361209"/>
    </source>
</evidence>
<dbReference type="SUPFAM" id="SSF51445">
    <property type="entry name" value="(Trans)glycosidases"/>
    <property type="match status" value="1"/>
</dbReference>
<dbReference type="FunFam" id="3.20.20.80:FF:000038">
    <property type="entry name" value="1,3-beta-glucanosyltransferase"/>
    <property type="match status" value="1"/>
</dbReference>
<keyword evidence="4" id="KW-0732">Signal</keyword>
<evidence type="ECO:0000259" key="11">
    <source>
        <dbReference type="SMART" id="SM00768"/>
    </source>
</evidence>
<dbReference type="GO" id="GO:0005886">
    <property type="term" value="C:plasma membrane"/>
    <property type="evidence" value="ECO:0007669"/>
    <property type="project" value="UniProtKB-SubCell"/>
</dbReference>
<evidence type="ECO:0000256" key="3">
    <source>
        <dbReference type="ARBA" id="ARBA00022622"/>
    </source>
</evidence>
<dbReference type="STRING" id="683960.A0A1E3NWW9"/>
<dbReference type="Pfam" id="PF07983">
    <property type="entry name" value="X8"/>
    <property type="match status" value="1"/>
</dbReference>
<comment type="subcellular location">
    <subcellularLocation>
        <location evidence="8">Cell membrane</location>
        <topology evidence="8">Lipid-anchor</topology>
        <topology evidence="8">GPI-anchor</topology>
    </subcellularLocation>
    <subcellularLocation>
        <location evidence="1">Membrane</location>
        <topology evidence="1">Lipid-anchor</topology>
        <topology evidence="1">GPI-anchor</topology>
    </subcellularLocation>
</comment>
<dbReference type="GO" id="GO:0042124">
    <property type="term" value="F:1,3-beta-glucanosyltransferase activity"/>
    <property type="evidence" value="ECO:0007669"/>
    <property type="project" value="EnsemblFungi"/>
</dbReference>
<gene>
    <name evidence="12" type="ORF">WICANDRAFT_81413</name>
</gene>
<dbReference type="RefSeq" id="XP_019036399.1">
    <property type="nucleotide sequence ID" value="XM_019185231.1"/>
</dbReference>
<dbReference type="GO" id="GO:0071970">
    <property type="term" value="P:fungal-type cell wall (1-&gt;3)-beta-D-glucan biosynthetic process"/>
    <property type="evidence" value="ECO:0007669"/>
    <property type="project" value="TreeGrafter"/>
</dbReference>
<dbReference type="Pfam" id="PF03198">
    <property type="entry name" value="Glyco_hydro_72"/>
    <property type="match status" value="1"/>
</dbReference>
<comment type="function">
    <text evidence="8">Splits internally a 1,3-beta-glucan molecule and transfers the newly generated reducing end (the donor) to the non-reducing end of another 1,3-beta-glucan molecule (the acceptor) forming a 1,3-beta linkage, resulting in the elongation of 1,3-beta-glucan chains in the cell wall.</text>
</comment>
<keyword evidence="13" id="KW-1185">Reference proteome</keyword>
<evidence type="ECO:0000256" key="4">
    <source>
        <dbReference type="ARBA" id="ARBA00022729"/>
    </source>
</evidence>
<evidence type="ECO:0000256" key="2">
    <source>
        <dbReference type="ARBA" id="ARBA00007528"/>
    </source>
</evidence>
<accession>A0A1E3NWW9</accession>
<comment type="similarity">
    <text evidence="2 8">Belongs to the glycosyl hydrolase 72 family.</text>
</comment>
<dbReference type="PANTHER" id="PTHR31468">
    <property type="entry name" value="1,3-BETA-GLUCANOSYLTRANSFERASE GAS1"/>
    <property type="match status" value="1"/>
</dbReference>
<proteinExistence type="inferred from homology"/>
<dbReference type="PANTHER" id="PTHR31468:SF10">
    <property type="entry name" value="1,3-BETA-GLUCANOSYLTRANSFERASE GAS2"/>
    <property type="match status" value="1"/>
</dbReference>
<evidence type="ECO:0000256" key="9">
    <source>
        <dbReference type="SAM" id="MobiDB-lite"/>
    </source>
</evidence>
<evidence type="ECO:0000256" key="7">
    <source>
        <dbReference type="ARBA" id="ARBA00023316"/>
    </source>
</evidence>
<evidence type="ECO:0000256" key="10">
    <source>
        <dbReference type="SAM" id="Phobius"/>
    </source>
</evidence>
<evidence type="ECO:0000313" key="12">
    <source>
        <dbReference type="EMBL" id="ODQ57192.1"/>
    </source>
</evidence>
<dbReference type="GO" id="GO:0098552">
    <property type="term" value="C:side of membrane"/>
    <property type="evidence" value="ECO:0007669"/>
    <property type="project" value="UniProtKB-KW"/>
</dbReference>
<dbReference type="Gene3D" id="3.20.20.80">
    <property type="entry name" value="Glycosidases"/>
    <property type="match status" value="1"/>
</dbReference>
<dbReference type="InterPro" id="IPR017853">
    <property type="entry name" value="GH"/>
</dbReference>
<evidence type="ECO:0000313" key="13">
    <source>
        <dbReference type="Proteomes" id="UP000094112"/>
    </source>
</evidence>
<keyword evidence="3 8" id="KW-0336">GPI-anchor</keyword>
<dbReference type="OrthoDB" id="421038at2759"/>
<dbReference type="Gene3D" id="1.20.58.1040">
    <property type="match status" value="1"/>
</dbReference>
<dbReference type="AlphaFoldDB" id="A0A1E3NWW9"/>
<dbReference type="Proteomes" id="UP000094112">
    <property type="component" value="Unassembled WGS sequence"/>
</dbReference>
<dbReference type="InterPro" id="IPR004886">
    <property type="entry name" value="Glucanosyltransferase"/>
</dbReference>
<sequence>MMMMISCANAFNLCLQFAAIYTCSLFANPIDQLTGNYSASTSSIAQISSSNSSSDSKSYSNLAPIEAYGNKFFNSEDGKQFFIKGIAYQPSRAAGDVIALNADNVKFIDPLAEPEICLRDLPYLQKLGVNTVRVYSIDTDRDHDVCFEAFAKAGIYVIADLSEPDVSVVRDSPTWDTTIYNRYTKVVDSLHKYPNVLGFFAGNEVTNDKSNTFASPFVKSSIRDIKSYIESKGYRKIPVGYSTNDDAETRANVADFFTCGDVAADFYGINMYEWCGYSTYWASGYKERTEEFRNYPVPIFFSEFGCNVKRPRPFTEVEALYSRLMTDVWSGGIAYMYFEEPNQYGVVQVNGGDVEELEDFKYLQKQFADVDPKGATLDEYKVTFKAAKAPSCPSSSKFWQASADLPHTPDSTKCECMENSLQCGLSSYVKSNNLTHIFDYACNIVDCEAIKGDGSTGSYGFFSDCNARQKASYVINEVFLNLGGKKDKCDFDGLASLNSKVSTEQELSDIVTLTGDSCLSIIKANEAKKLELKSFSKKNSTASGNSTNSRNGHGNGTGHENSGSQIKFYQNLSSIVLLSFVFVIILPFLNI</sequence>
<keyword evidence="7" id="KW-0961">Cell wall biogenesis/degradation</keyword>
<feature type="domain" description="X8" evidence="11">
    <location>
        <begin position="421"/>
        <end position="520"/>
    </location>
</feature>
<keyword evidence="5" id="KW-1015">Disulfide bond</keyword>
<keyword evidence="8 10" id="KW-0472">Membrane</keyword>
<dbReference type="EMBL" id="KV454214">
    <property type="protein sequence ID" value="ODQ57192.1"/>
    <property type="molecule type" value="Genomic_DNA"/>
</dbReference>
<dbReference type="GO" id="GO:0030476">
    <property type="term" value="P:ascospore wall assembly"/>
    <property type="evidence" value="ECO:0007669"/>
    <property type="project" value="EnsemblFungi"/>
</dbReference>
<organism evidence="12 13">
    <name type="scientific">Wickerhamomyces anomalus (strain ATCC 58044 / CBS 1984 / NCYC 433 / NRRL Y-366-8)</name>
    <name type="common">Yeast</name>
    <name type="synonym">Hansenula anomala</name>
    <dbReference type="NCBI Taxonomy" id="683960"/>
    <lineage>
        <taxon>Eukaryota</taxon>
        <taxon>Fungi</taxon>
        <taxon>Dikarya</taxon>
        <taxon>Ascomycota</taxon>
        <taxon>Saccharomycotina</taxon>
        <taxon>Saccharomycetes</taxon>
        <taxon>Phaffomycetales</taxon>
        <taxon>Wickerhamomycetaceae</taxon>
        <taxon>Wickerhamomyces</taxon>
    </lineage>
</organism>
<keyword evidence="10" id="KW-0812">Transmembrane</keyword>
<keyword evidence="8" id="KW-0808">Transferase</keyword>
<keyword evidence="10" id="KW-1133">Transmembrane helix</keyword>
<reference evidence="12 13" key="1">
    <citation type="journal article" date="2016" name="Proc. Natl. Acad. Sci. U.S.A.">
        <title>Comparative genomics of biotechnologically important yeasts.</title>
        <authorList>
            <person name="Riley R."/>
            <person name="Haridas S."/>
            <person name="Wolfe K.H."/>
            <person name="Lopes M.R."/>
            <person name="Hittinger C.T."/>
            <person name="Goeker M."/>
            <person name="Salamov A.A."/>
            <person name="Wisecaver J.H."/>
            <person name="Long T.M."/>
            <person name="Calvey C.H."/>
            <person name="Aerts A.L."/>
            <person name="Barry K.W."/>
            <person name="Choi C."/>
            <person name="Clum A."/>
            <person name="Coughlan A.Y."/>
            <person name="Deshpande S."/>
            <person name="Douglass A.P."/>
            <person name="Hanson S.J."/>
            <person name="Klenk H.-P."/>
            <person name="LaButti K.M."/>
            <person name="Lapidus A."/>
            <person name="Lindquist E.A."/>
            <person name="Lipzen A.M."/>
            <person name="Meier-Kolthoff J.P."/>
            <person name="Ohm R.A."/>
            <person name="Otillar R.P."/>
            <person name="Pangilinan J.L."/>
            <person name="Peng Y."/>
            <person name="Rokas A."/>
            <person name="Rosa C.A."/>
            <person name="Scheuner C."/>
            <person name="Sibirny A.A."/>
            <person name="Slot J.C."/>
            <person name="Stielow J.B."/>
            <person name="Sun H."/>
            <person name="Kurtzman C.P."/>
            <person name="Blackwell M."/>
            <person name="Grigoriev I.V."/>
            <person name="Jeffries T.W."/>
        </authorList>
    </citation>
    <scope>NUCLEOTIDE SEQUENCE [LARGE SCALE GENOMIC DNA]</scope>
    <source>
        <strain evidence="13">ATCC 58044 / CBS 1984 / NCYC 433 / NRRL Y-366-8</strain>
    </source>
</reference>
<feature type="transmembrane region" description="Helical" evidence="10">
    <location>
        <begin position="568"/>
        <end position="589"/>
    </location>
</feature>
<keyword evidence="8" id="KW-0449">Lipoprotein</keyword>
<keyword evidence="6" id="KW-0325">Glycoprotein</keyword>
<protein>
    <recommendedName>
        <fullName evidence="8">1,3-beta-glucanosyltransferase</fullName>
        <ecNumber evidence="8">2.4.1.-</ecNumber>
    </recommendedName>
</protein>
<name>A0A1E3NWW9_WICAA</name>
<feature type="region of interest" description="Disordered" evidence="9">
    <location>
        <begin position="538"/>
        <end position="560"/>
    </location>
</feature>